<evidence type="ECO:0000313" key="9">
    <source>
        <dbReference type="EMBL" id="SVA14947.1"/>
    </source>
</evidence>
<protein>
    <recommendedName>
        <fullName evidence="10">Outer membrane protein assembly factor BamA</fullName>
    </recommendedName>
</protein>
<keyword evidence="5" id="KW-0472">Membrane</keyword>
<dbReference type="InterPro" id="IPR023707">
    <property type="entry name" value="OM_assembly_BamA"/>
</dbReference>
<dbReference type="InterPro" id="IPR000184">
    <property type="entry name" value="Bac_surfAg_D15"/>
</dbReference>
<dbReference type="Gene3D" id="2.40.160.50">
    <property type="entry name" value="membrane protein fhac: a member of the omp85/tpsb transporter family"/>
    <property type="match status" value="1"/>
</dbReference>
<comment type="subcellular location">
    <subcellularLocation>
        <location evidence="1">Membrane</location>
    </subcellularLocation>
</comment>
<name>A0A381TJK2_9ZZZZ</name>
<feature type="domain" description="Bacterial surface antigen (D15)" evidence="7">
    <location>
        <begin position="481"/>
        <end position="825"/>
    </location>
</feature>
<keyword evidence="6" id="KW-0998">Cell outer membrane</keyword>
<keyword evidence="3" id="KW-0732">Signal</keyword>
<evidence type="ECO:0000256" key="3">
    <source>
        <dbReference type="ARBA" id="ARBA00022729"/>
    </source>
</evidence>
<dbReference type="PANTHER" id="PTHR12815:SF47">
    <property type="entry name" value="TRANSLOCATION AND ASSEMBLY MODULE SUBUNIT TAMA"/>
    <property type="match status" value="1"/>
</dbReference>
<dbReference type="Pfam" id="PF07244">
    <property type="entry name" value="POTRA"/>
    <property type="match status" value="5"/>
</dbReference>
<dbReference type="Gene3D" id="3.10.20.310">
    <property type="entry name" value="membrane protein fhac"/>
    <property type="match status" value="5"/>
</dbReference>
<dbReference type="GO" id="GO:0019867">
    <property type="term" value="C:outer membrane"/>
    <property type="evidence" value="ECO:0007669"/>
    <property type="project" value="InterPro"/>
</dbReference>
<gene>
    <name evidence="9" type="ORF">METZ01_LOCUS67801</name>
</gene>
<reference evidence="9" key="1">
    <citation type="submission" date="2018-05" db="EMBL/GenBank/DDBJ databases">
        <authorList>
            <person name="Lanie J.A."/>
            <person name="Ng W.-L."/>
            <person name="Kazmierczak K.M."/>
            <person name="Andrzejewski T.M."/>
            <person name="Davidsen T.M."/>
            <person name="Wayne K.J."/>
            <person name="Tettelin H."/>
            <person name="Glass J.I."/>
            <person name="Rusch D."/>
            <person name="Podicherti R."/>
            <person name="Tsui H.-C.T."/>
            <person name="Winkler M.E."/>
        </authorList>
    </citation>
    <scope>NUCLEOTIDE SEQUENCE</scope>
</reference>
<dbReference type="NCBIfam" id="TIGR03303">
    <property type="entry name" value="OM_YaeT"/>
    <property type="match status" value="1"/>
</dbReference>
<keyword evidence="4" id="KW-0677">Repeat</keyword>
<sequence length="827" mass="94536">MNTPFSVFRFLAIIAFLGVFSSGIFITNVKAQKLENADTAAQISEIEIKGTSDLESSQIMFLIESQVGEPLDRKMIRRDIHSIFQMNLFEDVTAEVELQDEDESGLKGYLLRFLVSERPRLAEIKFEGILLAERTEIEDKMTLVQYDPYDPEKITVNKQIILEHYRSEGYPRVKVNSRIETIDSEVQTEGKKFRVIFVVEEKPRVYLSDIYISGTKFYSELDIKRFILSSEIDCVSWANQSGLFREEMINQDLSMISQHYLKNGFIKVFIEKPDVTLIHNPDYSRVDVRLNISEGNQYFTGKIDVSGDLLGDKNKLIEDLLLEEGEIYNPFLQNRDRSALSEIYHEQGYAFVRVIPETKIHEDSKTVDVTYRVVKGEKAYIGRLEIAGNVETRDHVIRREFELQEEELFNGKKLRLSQENLNRLGFFQSGVVLERSPRDQENNMMDILARLKETQTGTFQAQIGYSDFSGFSGGVTLSKGNLFGTGRTLRLSAQFAEQSVQKRFDTTLIDPRLFDTHVSGSVFASRSNVQDSTEFERGVITENSYGFSLGAPLYFRDLRFSTQISALDRLFTDSGDDLYKRSVAPAITYNSVNHPIFPSSGIKTSFSVIQTGTPFGGNIQLREYRLQYQQFWSLNLANTLILMAKGRWGLLQEQGDSPIPSEDRYRIGGIDSVRGHYYYNIAGPFGTSEQLLYRQYRVITDELGYQQTKTYDSRTAGLSSSELQELRSGGISERVFNLELLFPFSQDENSFVRGLVFLDAGNVNAESEQYKLLGEKEPGFFDLRKSSGFGVRVITPMGVLRFEYGMKLDKRPHETPDRFEFTVSGLF</sequence>
<dbReference type="InterPro" id="IPR039910">
    <property type="entry name" value="D15-like"/>
</dbReference>
<evidence type="ECO:0000259" key="8">
    <source>
        <dbReference type="Pfam" id="PF07244"/>
    </source>
</evidence>
<feature type="domain" description="POTRA" evidence="8">
    <location>
        <begin position="380"/>
        <end position="453"/>
    </location>
</feature>
<dbReference type="GO" id="GO:0071709">
    <property type="term" value="P:membrane assembly"/>
    <property type="evidence" value="ECO:0007669"/>
    <property type="project" value="InterPro"/>
</dbReference>
<feature type="domain" description="POTRA" evidence="8">
    <location>
        <begin position="205"/>
        <end position="295"/>
    </location>
</feature>
<evidence type="ECO:0000256" key="4">
    <source>
        <dbReference type="ARBA" id="ARBA00022737"/>
    </source>
</evidence>
<evidence type="ECO:0000256" key="2">
    <source>
        <dbReference type="ARBA" id="ARBA00022692"/>
    </source>
</evidence>
<dbReference type="PANTHER" id="PTHR12815">
    <property type="entry name" value="SORTING AND ASSEMBLY MACHINERY SAMM50 PROTEIN FAMILY MEMBER"/>
    <property type="match status" value="1"/>
</dbReference>
<dbReference type="InterPro" id="IPR010827">
    <property type="entry name" value="BamA/TamA_POTRA"/>
</dbReference>
<evidence type="ECO:0000259" key="7">
    <source>
        <dbReference type="Pfam" id="PF01103"/>
    </source>
</evidence>
<dbReference type="EMBL" id="UINC01004523">
    <property type="protein sequence ID" value="SVA14947.1"/>
    <property type="molecule type" value="Genomic_DNA"/>
</dbReference>
<dbReference type="AlphaFoldDB" id="A0A381TJK2"/>
<evidence type="ECO:0000256" key="6">
    <source>
        <dbReference type="ARBA" id="ARBA00023237"/>
    </source>
</evidence>
<keyword evidence="2" id="KW-0812">Transmembrane</keyword>
<proteinExistence type="predicted"/>
<evidence type="ECO:0000256" key="5">
    <source>
        <dbReference type="ARBA" id="ARBA00023136"/>
    </source>
</evidence>
<evidence type="ECO:0000256" key="1">
    <source>
        <dbReference type="ARBA" id="ARBA00004370"/>
    </source>
</evidence>
<accession>A0A381TJK2</accession>
<feature type="domain" description="POTRA" evidence="8">
    <location>
        <begin position="300"/>
        <end position="376"/>
    </location>
</feature>
<feature type="domain" description="POTRA" evidence="8">
    <location>
        <begin position="42"/>
        <end position="102"/>
    </location>
</feature>
<dbReference type="Pfam" id="PF01103">
    <property type="entry name" value="Omp85"/>
    <property type="match status" value="1"/>
</dbReference>
<evidence type="ECO:0008006" key="10">
    <source>
        <dbReference type="Google" id="ProtNLM"/>
    </source>
</evidence>
<feature type="domain" description="POTRA" evidence="8">
    <location>
        <begin position="119"/>
        <end position="202"/>
    </location>
</feature>
<organism evidence="9">
    <name type="scientific">marine metagenome</name>
    <dbReference type="NCBI Taxonomy" id="408172"/>
    <lineage>
        <taxon>unclassified sequences</taxon>
        <taxon>metagenomes</taxon>
        <taxon>ecological metagenomes</taxon>
    </lineage>
</organism>
<dbReference type="PIRSF" id="PIRSF006076">
    <property type="entry name" value="OM_assembly_OMP85"/>
    <property type="match status" value="1"/>
</dbReference>